<dbReference type="PANTHER" id="PTHR35037:SF3">
    <property type="entry name" value="C-TERMINAL REGION OF AIDA-LIKE PROTEIN"/>
    <property type="match status" value="1"/>
</dbReference>
<evidence type="ECO:0000313" key="4">
    <source>
        <dbReference type="EMBL" id="THV20952.1"/>
    </source>
</evidence>
<dbReference type="Proteomes" id="UP000308828">
    <property type="component" value="Unassembled WGS sequence"/>
</dbReference>
<organism evidence="4 5">
    <name type="scientific">Peteryoungia ipomoeae</name>
    <dbReference type="NCBI Taxonomy" id="1210932"/>
    <lineage>
        <taxon>Bacteria</taxon>
        <taxon>Pseudomonadati</taxon>
        <taxon>Pseudomonadota</taxon>
        <taxon>Alphaproteobacteria</taxon>
        <taxon>Hyphomicrobiales</taxon>
        <taxon>Rhizobiaceae</taxon>
        <taxon>Peteryoungia</taxon>
    </lineage>
</organism>
<dbReference type="InterPro" id="IPR012332">
    <property type="entry name" value="Autotransporter_pectin_lyase_C"/>
</dbReference>
<protein>
    <submittedName>
        <fullName evidence="4">Autotransporter domain-containing protein</fullName>
    </submittedName>
</protein>
<dbReference type="InterPro" id="IPR011050">
    <property type="entry name" value="Pectin_lyase_fold/virulence"/>
</dbReference>
<dbReference type="InterPro" id="IPR036709">
    <property type="entry name" value="Autotransporte_beta_dom_sf"/>
</dbReference>
<feature type="compositionally biased region" description="Low complexity" evidence="2">
    <location>
        <begin position="111"/>
        <end position="120"/>
    </location>
</feature>
<feature type="compositionally biased region" description="Gly residues" evidence="2">
    <location>
        <begin position="38"/>
        <end position="105"/>
    </location>
</feature>
<evidence type="ECO:0000256" key="1">
    <source>
        <dbReference type="ARBA" id="ARBA00022729"/>
    </source>
</evidence>
<proteinExistence type="predicted"/>
<feature type="compositionally biased region" description="Low complexity" evidence="2">
    <location>
        <begin position="25"/>
        <end position="37"/>
    </location>
</feature>
<evidence type="ECO:0000256" key="2">
    <source>
        <dbReference type="SAM" id="MobiDB-lite"/>
    </source>
</evidence>
<dbReference type="SMART" id="SM00869">
    <property type="entry name" value="Autotransporter"/>
    <property type="match status" value="1"/>
</dbReference>
<dbReference type="GO" id="GO:0019867">
    <property type="term" value="C:outer membrane"/>
    <property type="evidence" value="ECO:0007669"/>
    <property type="project" value="InterPro"/>
</dbReference>
<dbReference type="InterPro" id="IPR005546">
    <property type="entry name" value="Autotransporte_beta"/>
</dbReference>
<dbReference type="Gene3D" id="2.160.20.20">
    <property type="match status" value="2"/>
</dbReference>
<dbReference type="Pfam" id="PF03797">
    <property type="entry name" value="Autotransporter"/>
    <property type="match status" value="1"/>
</dbReference>
<dbReference type="SUPFAM" id="SSF103515">
    <property type="entry name" value="Autotransporter"/>
    <property type="match status" value="1"/>
</dbReference>
<evidence type="ECO:0000259" key="3">
    <source>
        <dbReference type="PROSITE" id="PS51208"/>
    </source>
</evidence>
<feature type="region of interest" description="Disordered" evidence="2">
    <location>
        <begin position="1"/>
        <end position="135"/>
    </location>
</feature>
<gene>
    <name evidence="4" type="ORF">FAA97_17305</name>
</gene>
<dbReference type="InterPro" id="IPR013425">
    <property type="entry name" value="Autotrns_rpt"/>
</dbReference>
<dbReference type="SUPFAM" id="SSF51126">
    <property type="entry name" value="Pectin lyase-like"/>
    <property type="match status" value="2"/>
</dbReference>
<feature type="compositionally biased region" description="Gly residues" evidence="2">
    <location>
        <begin position="121"/>
        <end position="135"/>
    </location>
</feature>
<dbReference type="NCBIfam" id="TIGR01414">
    <property type="entry name" value="autotrans_barl"/>
    <property type="match status" value="1"/>
</dbReference>
<dbReference type="Gene3D" id="2.40.128.130">
    <property type="entry name" value="Autotransporter beta-domain"/>
    <property type="match status" value="1"/>
</dbReference>
<dbReference type="PANTHER" id="PTHR35037">
    <property type="entry name" value="C-TERMINAL REGION OF AIDA-LIKE PROTEIN"/>
    <property type="match status" value="1"/>
</dbReference>
<dbReference type="Pfam" id="PF12951">
    <property type="entry name" value="PATR"/>
    <property type="match status" value="8"/>
</dbReference>
<feature type="domain" description="Autotransporter" evidence="3">
    <location>
        <begin position="1243"/>
        <end position="1520"/>
    </location>
</feature>
<accession>A0A4S8NXD5</accession>
<dbReference type="NCBIfam" id="TIGR02601">
    <property type="entry name" value="autotrns_rpt"/>
    <property type="match status" value="6"/>
</dbReference>
<dbReference type="PROSITE" id="PS51208">
    <property type="entry name" value="AUTOTRANSPORTER"/>
    <property type="match status" value="1"/>
</dbReference>
<evidence type="ECO:0000313" key="5">
    <source>
        <dbReference type="Proteomes" id="UP000308828"/>
    </source>
</evidence>
<keyword evidence="5" id="KW-1185">Reference proteome</keyword>
<reference evidence="4 5" key="1">
    <citation type="submission" date="2019-04" db="EMBL/GenBank/DDBJ databases">
        <title>Genome sequence of strain shin9-1.</title>
        <authorList>
            <person name="Gao J."/>
            <person name="Sun J."/>
        </authorList>
    </citation>
    <scope>NUCLEOTIDE SEQUENCE [LARGE SCALE GENOMIC DNA]</scope>
    <source>
        <strain evidence="5">shin9-1</strain>
    </source>
</reference>
<dbReference type="InterPro" id="IPR051551">
    <property type="entry name" value="Autotransporter_adhesion"/>
</dbReference>
<name>A0A4S8NXD5_9HYPH</name>
<keyword evidence="1" id="KW-0732">Signal</keyword>
<sequence length="1520" mass="145975">MVMTLATVPASAQSTKGGNGGQGNVAGSPLGGTSSLTGPGGVGGVTGESYEGAGGGGAGATGGDGGVSSLGSAGGLGGTTPGASGGDGIGGGSGSRASGGGGGAHGAVYTSSGSSAAPTAGGAGGAGGDSSDGDGGGGGASGYGIVIDTSGPFVVNHLITGGNGGRGGNGWFYGGGGGDGGHGIAFTGAATATINSAIAGGNGGAGGTFISTCCAAGGNGAGGIGLVGSDINLSLNAAVSGGLAGDGVTRAAALQLGGSSSLTLGTGWSLTGGIVVESGGNVDFFQSTNLTLADPISGAGSISKSGAGTLTLSGNNTYTGGTTLLGGVVEVSSDNNLGASSGGLTFNGGTLATTASFNSGRAVTLSGNGELDVAGSTELGLTGVVTGTGSLTKSGAGTLTLSGNNTYTGGTVLLGGVVEVSSDSNLGTGGLTFNGGRLDTTASFNSSRAVTLSGNGELDVTASTELGLTGVVTGTGSLTKSGAGTLTLSGNNTYTGGTVLLGGVVAVSSDSNLGTGGLTFNGGRLDTTASFNSSRTVTLSGNGELDVTASTNLGLTGVVSGTGSLTKSGAGTLTLSGNNTYTGGTVLLGGVVEVSSDSNLGASSGGLTFNGGTLATRASFNSGRAVTLSGNAELDVAGSTNLGLTGVLSGSGSLTKSGAGTLTLSGTNTYTGGTVLLGGVIVVSSDSSLGTGGLTFSGGTLVTTAGFSSGRAVTLGANEQFDVAGSTNLGLTGVLSGTGSLTKSGTGTLTLSGNNTYTGGTVLLGGVVEVSSDGNLGTGGLTFSGGTLATTASFSSGRAVTLSTNGVLDVAASTELGLTGSVTGPGNLVKRGAGTLSLDNGTNAYGNTLVEAGTLIGNATSISGSIGNAATVVFDQAIDVSFAGDIVSLSAVSGAMVKRGAGNLALTGHSFLDWSIESGALTTAAGRFEGNSFIDANGTLIFDQGSSAVYGGVFTGSGDIAKSGAGTLFYNGDSRAFSGTTTVATGMLIVGTDVAHGGAVLGGTFDVGNGAILGGHGTLGSGIGSTVTIGTGGTAAPGNSIGTLTVNGNYVQSAGSVYLAEIAPGGTSDLIDVIGTATLNGGTVFVDKTPGIYAPGTRYTLLTATGGVIGQFATLDQNMPFIDLALAYDPGNVFLDVTRNDVTFPTLGITRNQVETAAALESLGSGNALYDAVASTPDTRTALASFEALSGEVLASAKSALIDDSRFVRDAANNRMRSAYGGETGSNMPTVGYGQNGMTPAAIDSSSPALWGEAFGAWGTYEGDGNAASMDSTTGGFLTGLDGELAQGVRLGLLAGYSHTTFDVAARASSGNSENWHLGVYGGQRWNALRLSGGLAYSWHDISTDRSVAIPGFTDSLSGNYDASTFQAFGEAGYQIQTTGGLSFEPFANLNYVNLNTDGFAEEGGLAALRSGGDDTDAVFTTLGINLASAFDLDGLNAKAHGKLGWRHAFGDMTPLSEQSFSGSDAFTVAGIPIGRDTVAIEAGLNIDLSESATFGIAYQGQFGDGAAQNGLKADLNVRF</sequence>
<dbReference type="InterPro" id="IPR006315">
    <property type="entry name" value="OM_autotransptr_brl_dom"/>
</dbReference>
<comment type="caution">
    <text evidence="4">The sequence shown here is derived from an EMBL/GenBank/DDBJ whole genome shotgun (WGS) entry which is preliminary data.</text>
</comment>
<dbReference type="EMBL" id="STGV01000006">
    <property type="protein sequence ID" value="THV20952.1"/>
    <property type="molecule type" value="Genomic_DNA"/>
</dbReference>
<dbReference type="OrthoDB" id="9804931at2"/>